<dbReference type="GeneID" id="69027333"/>
<evidence type="ECO:0000313" key="3">
    <source>
        <dbReference type="Proteomes" id="UP000002039"/>
    </source>
</evidence>
<organism evidence="2 3">
    <name type="scientific">Ajellomyces dermatitidis (strain ER-3 / ATCC MYA-2586)</name>
    <name type="common">Blastomyces dermatitidis</name>
    <dbReference type="NCBI Taxonomy" id="559297"/>
    <lineage>
        <taxon>Eukaryota</taxon>
        <taxon>Fungi</taxon>
        <taxon>Dikarya</taxon>
        <taxon>Ascomycota</taxon>
        <taxon>Pezizomycotina</taxon>
        <taxon>Eurotiomycetes</taxon>
        <taxon>Eurotiomycetidae</taxon>
        <taxon>Onygenales</taxon>
        <taxon>Ajellomycetaceae</taxon>
        <taxon>Blastomyces</taxon>
    </lineage>
</organism>
<reference evidence="3" key="1">
    <citation type="journal article" date="2015" name="PLoS Genet.">
        <title>The dynamic genome and transcriptome of the human fungal pathogen Blastomyces and close relative Emmonsia.</title>
        <authorList>
            <person name="Munoz J.F."/>
            <person name="Gauthier G.M."/>
            <person name="Desjardins C.A."/>
            <person name="Gallo J.E."/>
            <person name="Holder J."/>
            <person name="Sullivan T.D."/>
            <person name="Marty A.J."/>
            <person name="Carmen J.C."/>
            <person name="Chen Z."/>
            <person name="Ding L."/>
            <person name="Gujja S."/>
            <person name="Magrini V."/>
            <person name="Misas E."/>
            <person name="Mitreva M."/>
            <person name="Priest M."/>
            <person name="Saif S."/>
            <person name="Whiston E.A."/>
            <person name="Young S."/>
            <person name="Zeng Q."/>
            <person name="Goldman W.E."/>
            <person name="Mardis E.R."/>
            <person name="Taylor J.W."/>
            <person name="McEwen J.G."/>
            <person name="Clay O.K."/>
            <person name="Klein B.S."/>
            <person name="Cuomo C.A."/>
        </authorList>
    </citation>
    <scope>NUCLEOTIDE SEQUENCE [LARGE SCALE GENOMIC DNA]</scope>
    <source>
        <strain evidence="3">ER-3 / ATCC MYA-2586</strain>
    </source>
</reference>
<sequence length="104" mass="11247">MKLDDYSAKEGEKEKRKSCLAKSLTSNRPPTSLEQVEARPTGLDACHDTSSDQRHEVTGVKLKGSSPLPNGSASNCGQLIGFRFHGLKTKWSPGCGLVLAPFLF</sequence>
<evidence type="ECO:0000256" key="1">
    <source>
        <dbReference type="SAM" id="MobiDB-lite"/>
    </source>
</evidence>
<dbReference type="Proteomes" id="UP000002039">
    <property type="component" value="Unassembled WGS sequence"/>
</dbReference>
<accession>A0ABP2F0I4</accession>
<proteinExistence type="predicted"/>
<feature type="compositionally biased region" description="Polar residues" evidence="1">
    <location>
        <begin position="23"/>
        <end position="34"/>
    </location>
</feature>
<feature type="region of interest" description="Disordered" evidence="1">
    <location>
        <begin position="1"/>
        <end position="36"/>
    </location>
</feature>
<gene>
    <name evidence="2" type="ORF">BDCG_05307</name>
</gene>
<dbReference type="EMBL" id="EQ999977">
    <property type="protein sequence ID" value="EEQ90187.2"/>
    <property type="molecule type" value="Genomic_DNA"/>
</dbReference>
<dbReference type="RefSeq" id="XP_045276960.1">
    <property type="nucleotide sequence ID" value="XM_045420979.1"/>
</dbReference>
<keyword evidence="3" id="KW-1185">Reference proteome</keyword>
<feature type="compositionally biased region" description="Basic and acidic residues" evidence="1">
    <location>
        <begin position="1"/>
        <end position="17"/>
    </location>
</feature>
<protein>
    <submittedName>
        <fullName evidence="2">Uncharacterized protein</fullName>
    </submittedName>
</protein>
<evidence type="ECO:0000313" key="2">
    <source>
        <dbReference type="EMBL" id="EEQ90187.2"/>
    </source>
</evidence>
<name>A0ABP2F0I4_AJEDR</name>